<evidence type="ECO:0000313" key="3">
    <source>
        <dbReference type="EMBL" id="MBD7961011.1"/>
    </source>
</evidence>
<accession>A0ABR8SBZ8</accession>
<reference evidence="3 4" key="1">
    <citation type="submission" date="2020-08" db="EMBL/GenBank/DDBJ databases">
        <title>A Genomic Blueprint of the Chicken Gut Microbiome.</title>
        <authorList>
            <person name="Gilroy R."/>
            <person name="Ravi A."/>
            <person name="Getino M."/>
            <person name="Pursley I."/>
            <person name="Horton D.L."/>
            <person name="Alikhan N.-F."/>
            <person name="Baker D."/>
            <person name="Gharbi K."/>
            <person name="Hall N."/>
            <person name="Watson M."/>
            <person name="Adriaenssens E.M."/>
            <person name="Foster-Nyarko E."/>
            <person name="Jarju S."/>
            <person name="Secka A."/>
            <person name="Antonio M."/>
            <person name="Oren A."/>
            <person name="Chaudhuri R."/>
            <person name="La Ragione R.M."/>
            <person name="Hildebrand F."/>
            <person name="Pallen M.J."/>
        </authorList>
    </citation>
    <scope>NUCLEOTIDE SEQUENCE [LARGE SCALE GENOMIC DNA]</scope>
    <source>
        <strain evidence="3 4">Sa2CVA6</strain>
    </source>
</reference>
<keyword evidence="4" id="KW-1185">Reference proteome</keyword>
<dbReference type="PANTHER" id="PTHR47505:SF1">
    <property type="entry name" value="DNA UTILIZATION PROTEIN YHGH"/>
    <property type="match status" value="1"/>
</dbReference>
<organism evidence="3 4">
    <name type="scientific">Comamonas avium</name>
    <dbReference type="NCBI Taxonomy" id="2762231"/>
    <lineage>
        <taxon>Bacteria</taxon>
        <taxon>Pseudomonadati</taxon>
        <taxon>Pseudomonadota</taxon>
        <taxon>Betaproteobacteria</taxon>
        <taxon>Burkholderiales</taxon>
        <taxon>Comamonadaceae</taxon>
        <taxon>Comamonas</taxon>
    </lineage>
</organism>
<dbReference type="InterPro" id="IPR029057">
    <property type="entry name" value="PRTase-like"/>
</dbReference>
<dbReference type="Gene3D" id="3.40.50.2020">
    <property type="match status" value="1"/>
</dbReference>
<dbReference type="PANTHER" id="PTHR47505">
    <property type="entry name" value="DNA UTILIZATION PROTEIN YHGH"/>
    <property type="match status" value="1"/>
</dbReference>
<dbReference type="Pfam" id="PF00156">
    <property type="entry name" value="Pribosyltran"/>
    <property type="match status" value="1"/>
</dbReference>
<evidence type="ECO:0000256" key="1">
    <source>
        <dbReference type="ARBA" id="ARBA00008007"/>
    </source>
</evidence>
<evidence type="ECO:0000313" key="4">
    <source>
        <dbReference type="Proteomes" id="UP000634919"/>
    </source>
</evidence>
<dbReference type="InterPro" id="IPR000836">
    <property type="entry name" value="PRTase_dom"/>
</dbReference>
<dbReference type="InterPro" id="IPR051910">
    <property type="entry name" value="ComF/GntX_DNA_util-trans"/>
</dbReference>
<dbReference type="EMBL" id="JACSQK010000005">
    <property type="protein sequence ID" value="MBD7961011.1"/>
    <property type="molecule type" value="Genomic_DNA"/>
</dbReference>
<feature type="domain" description="Phosphoribosyltransferase" evidence="2">
    <location>
        <begin position="183"/>
        <end position="227"/>
    </location>
</feature>
<dbReference type="SUPFAM" id="SSF53271">
    <property type="entry name" value="PRTase-like"/>
    <property type="match status" value="1"/>
</dbReference>
<comment type="caution">
    <text evidence="3">The sequence shown here is derived from an EMBL/GenBank/DDBJ whole genome shotgun (WGS) entry which is preliminary data.</text>
</comment>
<evidence type="ECO:0000259" key="2">
    <source>
        <dbReference type="Pfam" id="PF00156"/>
    </source>
</evidence>
<proteinExistence type="inferred from homology"/>
<dbReference type="Proteomes" id="UP000634919">
    <property type="component" value="Unassembled WGS sequence"/>
</dbReference>
<comment type="similarity">
    <text evidence="1">Belongs to the ComF/GntX family.</text>
</comment>
<sequence length="230" mass="25964">MKWLRALPSQCLACHAWPSQDVLCPDCWQRFATHAPFRCTGCALALPGVGPERPRCGACLRHPPAWHEAHAWMDYHYPWNNLISRWKFGQQPALARYAAHWMLQDARIQAAIDAADVLIPIPLSKERMRERGYNQAALLAQAFKSHKHQLHCLARTHHAMAQSGSTRAQRLRNLRNAFTIDTAQRHHIQGKKVLLIDDVMTTGATLTAASHCLLQAGARQIHVLCMARTP</sequence>
<name>A0ABR8SBZ8_9BURK</name>
<dbReference type="CDD" id="cd06223">
    <property type="entry name" value="PRTases_typeI"/>
    <property type="match status" value="1"/>
</dbReference>
<gene>
    <name evidence="3" type="ORF">H9646_10985</name>
</gene>
<protein>
    <submittedName>
        <fullName evidence="3">ComF family protein</fullName>
    </submittedName>
</protein>